<sequence>MYHPGRFCVATLAIPERVSTAAYSEGGSQSGSAHSSSNSKQLPRTRRPRGRICYIEARFPQGDSYAYQLQFTTTFSNQHISTQSFDHPEKRDEFLPIGSTTSHNENAALDILWDRCPAYLSLVVPELVTNAEFGQPTKPEHMVELKVTEQRRLTTLIADRRRFSESPGTNHEENNDGGGDDTNNDGGAGNDSASRKHPMDDNEKNNIEEPVNKRPFSYAAIVKRGGGGSSTGQDAKTLRIRQWLGYIEPHDDCSDNEVTQGNEEMDAAIKAGFMDDDPDDNESTVSLTPHQRAAYNNSMERPLVDRMPKVIFSSLDGVDQSTLACDELDPLGEFLKEVAMLRNMEHVLDELLVEASLPSQPVVIVIDALNKIGQLLDGHASDQEREEAIRQSSDRAELLETLAKWKKLLKWLRLFMTSRPDKDILKALRVPLTPSKLELTNKNDLEDIQEHFSPGKLFTFNFAYSIGSSRGTP</sequence>
<dbReference type="Proteomes" id="UP000319731">
    <property type="component" value="Unassembled WGS sequence"/>
</dbReference>
<protein>
    <submittedName>
        <fullName evidence="2">Uncharacterized protein</fullName>
    </submittedName>
</protein>
<feature type="compositionally biased region" description="Low complexity" evidence="1">
    <location>
        <begin position="24"/>
        <end position="39"/>
    </location>
</feature>
<dbReference type="RefSeq" id="XP_031027062.1">
    <property type="nucleotide sequence ID" value="XM_031166977.1"/>
</dbReference>
<proteinExistence type="predicted"/>
<name>A0A507CBX2_9FUNG</name>
<dbReference type="AlphaFoldDB" id="A0A507CBX2"/>
<feature type="compositionally biased region" description="Basic and acidic residues" evidence="1">
    <location>
        <begin position="157"/>
        <end position="174"/>
    </location>
</feature>
<keyword evidence="3" id="KW-1185">Reference proteome</keyword>
<gene>
    <name evidence="2" type="ORF">SmJEL517_g01049</name>
</gene>
<dbReference type="EMBL" id="QEAO01000003">
    <property type="protein sequence ID" value="TPX36991.1"/>
    <property type="molecule type" value="Genomic_DNA"/>
</dbReference>
<reference evidence="2 3" key="1">
    <citation type="journal article" date="2019" name="Sci. Rep.">
        <title>Comparative genomics of chytrid fungi reveal insights into the obligate biotrophic and pathogenic lifestyle of Synchytrium endobioticum.</title>
        <authorList>
            <person name="van de Vossenberg B.T.L.H."/>
            <person name="Warris S."/>
            <person name="Nguyen H.D.T."/>
            <person name="van Gent-Pelzer M.P.E."/>
            <person name="Joly D.L."/>
            <person name="van de Geest H.C."/>
            <person name="Bonants P.J.M."/>
            <person name="Smith D.S."/>
            <person name="Levesque C.A."/>
            <person name="van der Lee T.A.J."/>
        </authorList>
    </citation>
    <scope>NUCLEOTIDE SEQUENCE [LARGE SCALE GENOMIC DNA]</scope>
    <source>
        <strain evidence="2 3">JEL517</strain>
    </source>
</reference>
<evidence type="ECO:0000313" key="3">
    <source>
        <dbReference type="Proteomes" id="UP000319731"/>
    </source>
</evidence>
<accession>A0A507CBX2</accession>
<dbReference type="GeneID" id="42002274"/>
<organism evidence="2 3">
    <name type="scientific">Synchytrium microbalum</name>
    <dbReference type="NCBI Taxonomy" id="1806994"/>
    <lineage>
        <taxon>Eukaryota</taxon>
        <taxon>Fungi</taxon>
        <taxon>Fungi incertae sedis</taxon>
        <taxon>Chytridiomycota</taxon>
        <taxon>Chytridiomycota incertae sedis</taxon>
        <taxon>Chytridiomycetes</taxon>
        <taxon>Synchytriales</taxon>
        <taxon>Synchytriaceae</taxon>
        <taxon>Synchytrium</taxon>
    </lineage>
</organism>
<comment type="caution">
    <text evidence="2">The sequence shown here is derived from an EMBL/GenBank/DDBJ whole genome shotgun (WGS) entry which is preliminary data.</text>
</comment>
<feature type="region of interest" description="Disordered" evidence="1">
    <location>
        <begin position="23"/>
        <end position="47"/>
    </location>
</feature>
<dbReference type="OrthoDB" id="2130198at2759"/>
<evidence type="ECO:0000256" key="1">
    <source>
        <dbReference type="SAM" id="MobiDB-lite"/>
    </source>
</evidence>
<feature type="region of interest" description="Disordered" evidence="1">
    <location>
        <begin position="157"/>
        <end position="212"/>
    </location>
</feature>
<evidence type="ECO:0000313" key="2">
    <source>
        <dbReference type="EMBL" id="TPX36991.1"/>
    </source>
</evidence>
<feature type="compositionally biased region" description="Basic and acidic residues" evidence="1">
    <location>
        <begin position="193"/>
        <end position="212"/>
    </location>
</feature>